<dbReference type="EC" id="2.1.1.64" evidence="5"/>
<comment type="subunit">
    <text evidence="5">Component of a multi-subunit COQ enzyme complex, composed of at least COQ3, COQ4, COQ5, COQ6, COQ7 and COQ9.</text>
</comment>
<evidence type="ECO:0000256" key="2">
    <source>
        <dbReference type="ARBA" id="ARBA00022679"/>
    </source>
</evidence>
<comment type="catalytic activity">
    <reaction evidence="5">
        <text>a 3-demethylubiquinol + S-adenosyl-L-methionine = a ubiquinol + S-adenosyl-L-homocysteine + H(+)</text>
        <dbReference type="Rhea" id="RHEA:44380"/>
        <dbReference type="Rhea" id="RHEA-COMP:9566"/>
        <dbReference type="Rhea" id="RHEA-COMP:10914"/>
        <dbReference type="ChEBI" id="CHEBI:15378"/>
        <dbReference type="ChEBI" id="CHEBI:17976"/>
        <dbReference type="ChEBI" id="CHEBI:57856"/>
        <dbReference type="ChEBI" id="CHEBI:59789"/>
        <dbReference type="ChEBI" id="CHEBI:84422"/>
        <dbReference type="EC" id="2.1.1.64"/>
    </reaction>
</comment>
<feature type="binding site" evidence="5">
    <location>
        <position position="337"/>
    </location>
    <ligand>
        <name>S-adenosyl-L-methionine</name>
        <dbReference type="ChEBI" id="CHEBI:59789"/>
    </ligand>
</feature>
<proteinExistence type="inferred from homology"/>
<dbReference type="Pfam" id="PF13489">
    <property type="entry name" value="Methyltransf_23"/>
    <property type="match status" value="1"/>
</dbReference>
<dbReference type="GO" id="GO:0010420">
    <property type="term" value="F:polyprenyldihydroxybenzoate methyltransferase activity"/>
    <property type="evidence" value="ECO:0007669"/>
    <property type="project" value="UniProtKB-UniRule"/>
</dbReference>
<dbReference type="PANTHER" id="PTHR43464:SF19">
    <property type="entry name" value="UBIQUINONE BIOSYNTHESIS O-METHYLTRANSFERASE, MITOCHONDRIAL"/>
    <property type="match status" value="1"/>
</dbReference>
<keyword evidence="3 5" id="KW-0831">Ubiquinone biosynthesis</keyword>
<feature type="compositionally biased region" description="Low complexity" evidence="6">
    <location>
        <begin position="54"/>
        <end position="94"/>
    </location>
</feature>
<comment type="similarity">
    <text evidence="5">Belongs to the class I-like SAM-binding methyltransferase superfamily. UbiG/COQ3 family.</text>
</comment>
<feature type="binding site" evidence="5">
    <location>
        <position position="387"/>
    </location>
    <ligand>
        <name>Mg(2+)</name>
        <dbReference type="ChEBI" id="CHEBI:18420"/>
    </ligand>
</feature>
<dbReference type="GO" id="GO:0032259">
    <property type="term" value="P:methylation"/>
    <property type="evidence" value="ECO:0007669"/>
    <property type="project" value="UniProtKB-KW"/>
</dbReference>
<dbReference type="EC" id="2.1.1.114" evidence="5"/>
<comment type="function">
    <text evidence="5">O-methyltransferase required for two non-consecutive steps during ubiquinone biosynthesis. Catalyzes the 2 O-methylation of 3,4-dihydroxy-5-(all-trans-polyprenyl)benzoic acid into 4-hydroxy-3-methoxy-5-(all-trans-polyprenyl)benzoic acid. Also catalyzes the last step of ubiquinone biosynthesis by mediating methylation of 3-demethylubiquinone into ubiquinone. Also able to mediate the methylation of 3-demethylubiquinol into ubiquinol.</text>
</comment>
<accession>A0A9W8BH33</accession>
<comment type="catalytic activity">
    <reaction evidence="5">
        <text>a 3,4-dihydroxy-5-(all-trans-polyprenyl)benzoate + S-adenosyl-L-methionine = a 4-hydroxy-3-methoxy-5-(all-trans-polyprenyl)benzoate + S-adenosyl-L-homocysteine + H(+)</text>
        <dbReference type="Rhea" id="RHEA:44452"/>
        <dbReference type="Rhea" id="RHEA-COMP:10930"/>
        <dbReference type="Rhea" id="RHEA-COMP:10931"/>
        <dbReference type="ChEBI" id="CHEBI:15378"/>
        <dbReference type="ChEBI" id="CHEBI:57856"/>
        <dbReference type="ChEBI" id="CHEBI:59789"/>
        <dbReference type="ChEBI" id="CHEBI:64694"/>
        <dbReference type="ChEBI" id="CHEBI:84443"/>
        <dbReference type="EC" id="2.1.1.114"/>
    </reaction>
</comment>
<organism evidence="7 8">
    <name type="scientific">Coemansia thaxteri</name>
    <dbReference type="NCBI Taxonomy" id="2663907"/>
    <lineage>
        <taxon>Eukaryota</taxon>
        <taxon>Fungi</taxon>
        <taxon>Fungi incertae sedis</taxon>
        <taxon>Zoopagomycota</taxon>
        <taxon>Kickxellomycotina</taxon>
        <taxon>Kickxellomycetes</taxon>
        <taxon>Kickxellales</taxon>
        <taxon>Kickxellaceae</taxon>
        <taxon>Coemansia</taxon>
    </lineage>
</organism>
<keyword evidence="5" id="KW-0479">Metal-binding</keyword>
<dbReference type="InterPro" id="IPR029063">
    <property type="entry name" value="SAM-dependent_MTases_sf"/>
</dbReference>
<comment type="caution">
    <text evidence="7">The sequence shown here is derived from an EMBL/GenBank/DDBJ whole genome shotgun (WGS) entry which is preliminary data.</text>
</comment>
<dbReference type="EC" id="2.1.1.-" evidence="5"/>
<dbReference type="GO" id="GO:0046872">
    <property type="term" value="F:metal ion binding"/>
    <property type="evidence" value="ECO:0007669"/>
    <property type="project" value="UniProtKB-KW"/>
</dbReference>
<keyword evidence="2 5" id="KW-0808">Transferase</keyword>
<protein>
    <recommendedName>
        <fullName evidence="5">Ubiquinone biosynthesis O-methyltransferase, mitochondrial</fullName>
    </recommendedName>
    <alternativeName>
        <fullName evidence="5">3-demethylubiquinol 3-O-methyltransferase</fullName>
        <ecNumber evidence="5">2.1.1.64</ecNumber>
    </alternativeName>
    <alternativeName>
        <fullName evidence="5">3-demethylubiquinone 3-O-methyltransferase</fullName>
        <ecNumber evidence="5">2.1.1.-</ecNumber>
    </alternativeName>
    <alternativeName>
        <fullName evidence="5">Polyprenyldihydroxybenzoate methyltransferase</fullName>
        <ecNumber evidence="5">2.1.1.114</ecNumber>
    </alternativeName>
</protein>
<feature type="region of interest" description="Disordered" evidence="6">
    <location>
        <begin position="54"/>
        <end position="101"/>
    </location>
</feature>
<comment type="pathway">
    <text evidence="5">Cofactor biosynthesis; ubiquinone biosynthesis.</text>
</comment>
<feature type="binding site" evidence="5">
    <location>
        <position position="386"/>
    </location>
    <ligand>
        <name>Mg(2+)</name>
        <dbReference type="ChEBI" id="CHEBI:18420"/>
    </ligand>
</feature>
<evidence type="ECO:0000313" key="8">
    <source>
        <dbReference type="Proteomes" id="UP001150907"/>
    </source>
</evidence>
<name>A0A9W8BH33_9FUNG</name>
<dbReference type="SUPFAM" id="SSF53335">
    <property type="entry name" value="S-adenosyl-L-methionine-dependent methyltransferases"/>
    <property type="match status" value="1"/>
</dbReference>
<feature type="binding site" evidence="5">
    <location>
        <position position="316"/>
    </location>
    <ligand>
        <name>S-adenosyl-L-methionine</name>
        <dbReference type="ChEBI" id="CHEBI:59789"/>
    </ligand>
</feature>
<dbReference type="Proteomes" id="UP001150907">
    <property type="component" value="Unassembled WGS sequence"/>
</dbReference>
<reference evidence="7" key="1">
    <citation type="submission" date="2022-07" db="EMBL/GenBank/DDBJ databases">
        <title>Phylogenomic reconstructions and comparative analyses of Kickxellomycotina fungi.</title>
        <authorList>
            <person name="Reynolds N.K."/>
            <person name="Stajich J.E."/>
            <person name="Barry K."/>
            <person name="Grigoriev I.V."/>
            <person name="Crous P."/>
            <person name="Smith M.E."/>
        </authorList>
    </citation>
    <scope>NUCLEOTIDE SEQUENCE</scope>
    <source>
        <strain evidence="7">IMI 214461</strain>
    </source>
</reference>
<feature type="binding site" evidence="5">
    <location>
        <position position="383"/>
    </location>
    <ligand>
        <name>Mg(2+)</name>
        <dbReference type="ChEBI" id="CHEBI:18420"/>
    </ligand>
</feature>
<feature type="binding site" evidence="5">
    <location>
        <position position="382"/>
    </location>
    <ligand>
        <name>S-adenosyl-L-methionine</name>
        <dbReference type="ChEBI" id="CHEBI:59789"/>
    </ligand>
</feature>
<keyword evidence="5" id="KW-0999">Mitochondrion inner membrane</keyword>
<evidence type="ECO:0000256" key="5">
    <source>
        <dbReference type="HAMAP-Rule" id="MF_03190"/>
    </source>
</evidence>
<dbReference type="GO" id="GO:0031314">
    <property type="term" value="C:extrinsic component of mitochondrial inner membrane"/>
    <property type="evidence" value="ECO:0007669"/>
    <property type="project" value="UniProtKB-UniRule"/>
</dbReference>
<evidence type="ECO:0000256" key="1">
    <source>
        <dbReference type="ARBA" id="ARBA00022603"/>
    </source>
</evidence>
<dbReference type="Gene3D" id="3.40.50.150">
    <property type="entry name" value="Vaccinia Virus protein VP39"/>
    <property type="match status" value="1"/>
</dbReference>
<keyword evidence="5" id="KW-0496">Mitochondrion</keyword>
<keyword evidence="5" id="KW-0460">Magnesium</keyword>
<comment type="subcellular location">
    <subcellularLocation>
        <location evidence="5">Mitochondrion inner membrane</location>
        <topology evidence="5">Peripheral membrane protein</topology>
        <orientation evidence="5">Matrix side</orientation>
    </subcellularLocation>
</comment>
<dbReference type="CDD" id="cd02440">
    <property type="entry name" value="AdoMet_MTases"/>
    <property type="match status" value="1"/>
</dbReference>
<comment type="cofactor">
    <cofactor evidence="5">
        <name>Mg(2+)</name>
        <dbReference type="ChEBI" id="CHEBI:18420"/>
    </cofactor>
</comment>
<gene>
    <name evidence="5" type="primary">COQ3</name>
    <name evidence="7" type="ORF">H4R26_001153</name>
</gene>
<evidence type="ECO:0000256" key="4">
    <source>
        <dbReference type="ARBA" id="ARBA00022691"/>
    </source>
</evidence>
<dbReference type="PANTHER" id="PTHR43464">
    <property type="entry name" value="METHYLTRANSFERASE"/>
    <property type="match status" value="1"/>
</dbReference>
<keyword evidence="8" id="KW-1185">Reference proteome</keyword>
<dbReference type="InterPro" id="IPR010233">
    <property type="entry name" value="UbiG_MeTrfase"/>
</dbReference>
<dbReference type="NCBIfam" id="TIGR01983">
    <property type="entry name" value="UbiG"/>
    <property type="match status" value="1"/>
</dbReference>
<evidence type="ECO:0000256" key="3">
    <source>
        <dbReference type="ARBA" id="ARBA00022688"/>
    </source>
</evidence>
<keyword evidence="4 5" id="KW-0949">S-adenosyl-L-methionine</keyword>
<dbReference type="AlphaFoldDB" id="A0A9W8BH33"/>
<keyword evidence="5" id="KW-0472">Membrane</keyword>
<feature type="binding site" evidence="5">
    <location>
        <position position="289"/>
    </location>
    <ligand>
        <name>S-adenosyl-L-methionine</name>
        <dbReference type="ChEBI" id="CHEBI:59789"/>
    </ligand>
</feature>
<dbReference type="GO" id="GO:0061542">
    <property type="term" value="F:3-demethylubiquinol 3-O-methyltransferase activity"/>
    <property type="evidence" value="ECO:0007669"/>
    <property type="project" value="UniProtKB-UniRule"/>
</dbReference>
<dbReference type="HAMAP" id="MF_00472">
    <property type="entry name" value="UbiG"/>
    <property type="match status" value="1"/>
</dbReference>
<evidence type="ECO:0000313" key="7">
    <source>
        <dbReference type="EMBL" id="KAJ2006842.1"/>
    </source>
</evidence>
<evidence type="ECO:0000256" key="6">
    <source>
        <dbReference type="SAM" id="MobiDB-lite"/>
    </source>
</evidence>
<dbReference type="EMBL" id="JANBQF010000046">
    <property type="protein sequence ID" value="KAJ2006842.1"/>
    <property type="molecule type" value="Genomic_DNA"/>
</dbReference>
<comment type="catalytic activity">
    <reaction evidence="5">
        <text>a 3-demethylubiquinone + S-adenosyl-L-methionine = a ubiquinone + S-adenosyl-L-homocysteine</text>
        <dbReference type="Rhea" id="RHEA:81215"/>
        <dbReference type="Rhea" id="RHEA-COMP:9565"/>
        <dbReference type="Rhea" id="RHEA-COMP:19654"/>
        <dbReference type="ChEBI" id="CHEBI:16389"/>
        <dbReference type="ChEBI" id="CHEBI:57856"/>
        <dbReference type="ChEBI" id="CHEBI:59789"/>
        <dbReference type="ChEBI" id="CHEBI:231825"/>
    </reaction>
</comment>
<keyword evidence="1 5" id="KW-0489">Methyltransferase</keyword>
<dbReference type="OrthoDB" id="3265906at2759"/>
<sequence length="503" mass="52981">MALLVSTTRFVPAHALLKRSLAGPAAGACRHASILGPEHRNHHHHHLRPAAAASPPLLRTPGASSHHSSHSGVVSTGGAAGLSQQQQHQQQVSLGGQGNSASGVRRVAFASAQLPPNQYIFRHRGAVPSDPQAINSLQFILNQKPLGATTMSPPGNTAAGAGAGAGGSPGVPRLLMLGGPATNAQAAMPPVLTAEDARERARLRLEELAEIVHNASGILSALAATAQKSLLTTTTTTSISQQQQESLDMDTSQSSSVSADEVQKFESVSNAWWDTEGPFKYLHAMNRTRIRYISDRLADLHNKKPVTAELAAVDVGCGGGLASEALARLGMRVTGVDAGRENVAAARAHAALDPIIAPRLRYVQATAEQMAPQAAYDVVVALEVIEHVADPARFVADLVNLAAPGAAIFVSTMSRTTLALLVDVVVPEYLLNVVPRGTHDHAKFVTPAELARMFRNAGAVPLDTRGLILDPLSNVCHLAPQDLDLLRNVGVQANYIMCARRLY</sequence>